<name>A0AAQ4DTB2_AMBAM</name>
<dbReference type="AlphaFoldDB" id="A0AAQ4DTB2"/>
<dbReference type="InterPro" id="IPR046466">
    <property type="entry name" value="Borealin_C"/>
</dbReference>
<feature type="compositionally biased region" description="Basic residues" evidence="1">
    <location>
        <begin position="155"/>
        <end position="164"/>
    </location>
</feature>
<organism evidence="3 4">
    <name type="scientific">Amblyomma americanum</name>
    <name type="common">Lone star tick</name>
    <dbReference type="NCBI Taxonomy" id="6943"/>
    <lineage>
        <taxon>Eukaryota</taxon>
        <taxon>Metazoa</taxon>
        <taxon>Ecdysozoa</taxon>
        <taxon>Arthropoda</taxon>
        <taxon>Chelicerata</taxon>
        <taxon>Arachnida</taxon>
        <taxon>Acari</taxon>
        <taxon>Parasitiformes</taxon>
        <taxon>Ixodida</taxon>
        <taxon>Ixodoidea</taxon>
        <taxon>Ixodidae</taxon>
        <taxon>Amblyomminae</taxon>
        <taxon>Amblyomma</taxon>
    </lineage>
</organism>
<evidence type="ECO:0000313" key="4">
    <source>
        <dbReference type="Proteomes" id="UP001321473"/>
    </source>
</evidence>
<accession>A0AAQ4DTB2</accession>
<evidence type="ECO:0000259" key="2">
    <source>
        <dbReference type="Pfam" id="PF10512"/>
    </source>
</evidence>
<evidence type="ECO:0000313" key="3">
    <source>
        <dbReference type="EMBL" id="KAK8765702.1"/>
    </source>
</evidence>
<dbReference type="EMBL" id="JARKHS020027095">
    <property type="protein sequence ID" value="KAK8765702.1"/>
    <property type="molecule type" value="Genomic_DNA"/>
</dbReference>
<reference evidence="3 4" key="1">
    <citation type="journal article" date="2023" name="Arcadia Sci">
        <title>De novo assembly of a long-read Amblyomma americanum tick genome.</title>
        <authorList>
            <person name="Chou S."/>
            <person name="Poskanzer K.E."/>
            <person name="Rollins M."/>
            <person name="Thuy-Boun P.S."/>
        </authorList>
    </citation>
    <scope>NUCLEOTIDE SEQUENCE [LARGE SCALE GENOMIC DNA]</scope>
    <source>
        <strain evidence="3">F_SG_1</strain>
        <tissue evidence="3">Salivary glands</tissue>
    </source>
</reference>
<dbReference type="Pfam" id="PF10512">
    <property type="entry name" value="Borealin"/>
    <property type="match status" value="1"/>
</dbReference>
<keyword evidence="4" id="KW-1185">Reference proteome</keyword>
<feature type="domain" description="Borealin C-terminal" evidence="2">
    <location>
        <begin position="162"/>
        <end position="251"/>
    </location>
</feature>
<sequence length="255" mass="27978">MPRTKKGHSRDSSLLPGTTVSPESIRYLEVMVDELKCTMDSSVAAAKAIAKQIHRQADMWFDNMMRMVPEEILNRPYMEVLDSGFTIPTPETTAMSTAGAILNGTETSGDSTSSASMQSRLKKLAASAKTKRAPSQRGSMAKGKKKASEEPASSKPRKMMRKASMHTPTTTRRMTGKFPVVTPKFDIRKRPITARKARPGEMLLSLLGSPVNSKTVEVTIHVHLNNGEVMKVVADPNSNSSVQKLCKTIKELCKK</sequence>
<proteinExistence type="predicted"/>
<dbReference type="Proteomes" id="UP001321473">
    <property type="component" value="Unassembled WGS sequence"/>
</dbReference>
<feature type="compositionally biased region" description="Polar residues" evidence="1">
    <location>
        <begin position="105"/>
        <end position="119"/>
    </location>
</feature>
<protein>
    <recommendedName>
        <fullName evidence="2">Borealin C-terminal domain-containing protein</fullName>
    </recommendedName>
</protein>
<evidence type="ECO:0000256" key="1">
    <source>
        <dbReference type="SAM" id="MobiDB-lite"/>
    </source>
</evidence>
<comment type="caution">
    <text evidence="3">The sequence shown here is derived from an EMBL/GenBank/DDBJ whole genome shotgun (WGS) entry which is preliminary data.</text>
</comment>
<gene>
    <name evidence="3" type="ORF">V5799_031690</name>
</gene>
<feature type="region of interest" description="Disordered" evidence="1">
    <location>
        <begin position="105"/>
        <end position="174"/>
    </location>
</feature>